<dbReference type="Proteomes" id="UP000321353">
    <property type="component" value="Chromosome"/>
</dbReference>
<protein>
    <submittedName>
        <fullName evidence="1">Uncharacterized protein</fullName>
    </submittedName>
</protein>
<dbReference type="AlphaFoldDB" id="A0A5B9M883"/>
<reference evidence="1 2" key="1">
    <citation type="submission" date="2019-02" db="EMBL/GenBank/DDBJ databases">
        <title>Planctomycetal bacteria perform biofilm scaping via a novel small molecule.</title>
        <authorList>
            <person name="Jeske O."/>
            <person name="Boedeker C."/>
            <person name="Wiegand S."/>
            <person name="Breitling P."/>
            <person name="Kallscheuer N."/>
            <person name="Jogler M."/>
            <person name="Rohde M."/>
            <person name="Petersen J."/>
            <person name="Medema M.H."/>
            <person name="Surup F."/>
            <person name="Jogler C."/>
        </authorList>
    </citation>
    <scope>NUCLEOTIDE SEQUENCE [LARGE SCALE GENOMIC DNA]</scope>
    <source>
        <strain evidence="1 2">Mal15</strain>
    </source>
</reference>
<dbReference type="EMBL" id="CP036264">
    <property type="protein sequence ID" value="QEF96260.1"/>
    <property type="molecule type" value="Genomic_DNA"/>
</dbReference>
<dbReference type="KEGG" id="smam:Mal15_02870"/>
<gene>
    <name evidence="1" type="ORF">Mal15_02870</name>
</gene>
<proteinExistence type="predicted"/>
<evidence type="ECO:0000313" key="1">
    <source>
        <dbReference type="EMBL" id="QEF96260.1"/>
    </source>
</evidence>
<evidence type="ECO:0000313" key="2">
    <source>
        <dbReference type="Proteomes" id="UP000321353"/>
    </source>
</evidence>
<sequence length="57" mass="6520">MLRADEPTKVNLLLRRHSRRTDNLKQIDWQQLRQAGAPVIAFEDTLLCPSAAFSVQT</sequence>
<organism evidence="1 2">
    <name type="scientific">Stieleria maiorica</name>
    <dbReference type="NCBI Taxonomy" id="2795974"/>
    <lineage>
        <taxon>Bacteria</taxon>
        <taxon>Pseudomonadati</taxon>
        <taxon>Planctomycetota</taxon>
        <taxon>Planctomycetia</taxon>
        <taxon>Pirellulales</taxon>
        <taxon>Pirellulaceae</taxon>
        <taxon>Stieleria</taxon>
    </lineage>
</organism>
<name>A0A5B9M883_9BACT</name>
<accession>A0A5B9M883</accession>
<keyword evidence="2" id="KW-1185">Reference proteome</keyword>